<evidence type="ECO:0000313" key="1">
    <source>
        <dbReference type="EMBL" id="MSU00341.1"/>
    </source>
</evidence>
<reference evidence="1 2" key="1">
    <citation type="submission" date="2019-09" db="EMBL/GenBank/DDBJ databases">
        <title>In-depth cultivation of the pig gut microbiome towards novel bacterial diversity and tailored functional studies.</title>
        <authorList>
            <person name="Wylensek D."/>
            <person name="Hitch T.C.A."/>
            <person name="Clavel T."/>
        </authorList>
    </citation>
    <scope>NUCLEOTIDE SEQUENCE [LARGE SCALE GENOMIC DNA]</scope>
    <source>
        <strain evidence="1 2">WCA3-693-APC-4?</strain>
    </source>
</reference>
<gene>
    <name evidence="1" type="ORF">FYJ83_02535</name>
</gene>
<accession>A0A6N7XE56</accession>
<dbReference type="AlphaFoldDB" id="A0A6N7XE56"/>
<keyword evidence="2" id="KW-1185">Reference proteome</keyword>
<protein>
    <submittedName>
        <fullName evidence="1">Uncharacterized protein</fullName>
    </submittedName>
</protein>
<sequence>MVKRYGIVLMLILAVIIFISIGCNSVNNHNKVAYISANDNSKYENTFKELNLGFLLDFNFKLLNADNSWVSIWIEAYSNGKPIEPFHLMELSYGLSPKQVEEGPIGFGIIDSNNKEKLLFLYSPYGKVGPHSIESDLFVESGINMWDCAIGSGKIGLEFGQELILGVYRQAEESLRTYDYQNLDSINQMINEDTTVILLKIKVDEKSEL</sequence>
<dbReference type="RefSeq" id="WP_154438769.1">
    <property type="nucleotide sequence ID" value="NZ_VUNQ01000003.1"/>
</dbReference>
<dbReference type="PROSITE" id="PS51257">
    <property type="entry name" value="PROKAR_LIPOPROTEIN"/>
    <property type="match status" value="1"/>
</dbReference>
<dbReference type="Proteomes" id="UP000469523">
    <property type="component" value="Unassembled WGS sequence"/>
</dbReference>
<proteinExistence type="predicted"/>
<evidence type="ECO:0000313" key="2">
    <source>
        <dbReference type="Proteomes" id="UP000469523"/>
    </source>
</evidence>
<name>A0A6N7XE56_9FIRM</name>
<comment type="caution">
    <text evidence="1">The sequence shown here is derived from an EMBL/GenBank/DDBJ whole genome shotgun (WGS) entry which is preliminary data.</text>
</comment>
<dbReference type="EMBL" id="VUNQ01000003">
    <property type="protein sequence ID" value="MSU00341.1"/>
    <property type="molecule type" value="Genomic_DNA"/>
</dbReference>
<organism evidence="1 2">
    <name type="scientific">Tissierella pigra</name>
    <dbReference type="NCBI Taxonomy" id="2607614"/>
    <lineage>
        <taxon>Bacteria</taxon>
        <taxon>Bacillati</taxon>
        <taxon>Bacillota</taxon>
        <taxon>Tissierellia</taxon>
        <taxon>Tissierellales</taxon>
        <taxon>Tissierellaceae</taxon>
        <taxon>Tissierella</taxon>
    </lineage>
</organism>